<keyword evidence="5" id="KW-0946">Virion</keyword>
<dbReference type="GO" id="GO:0044423">
    <property type="term" value="C:virion component"/>
    <property type="evidence" value="ECO:0007669"/>
    <property type="project" value="UniProtKB-KW"/>
</dbReference>
<evidence type="ECO:0000256" key="9">
    <source>
        <dbReference type="ARBA" id="ARBA00033422"/>
    </source>
</evidence>
<organismHost>
    <name type="scientific">Mus musculus</name>
    <name type="common">Mouse</name>
    <dbReference type="NCBI Taxonomy" id="10090"/>
</organismHost>
<evidence type="ECO:0000313" key="11">
    <source>
        <dbReference type="Proteomes" id="UP000172256"/>
    </source>
</evidence>
<accession>U5TIB4</accession>
<dbReference type="EMBL" id="KC813507">
    <property type="protein sequence ID" value="AGZ00611.1"/>
    <property type="molecule type" value="Genomic_DNA"/>
</dbReference>
<dbReference type="GO" id="GO:0003700">
    <property type="term" value="F:DNA-binding transcription factor activity"/>
    <property type="evidence" value="ECO:0007669"/>
    <property type="project" value="InterPro"/>
</dbReference>
<organismHost>
    <name type="scientific">Myodes glareolus</name>
    <name type="common">Bank vole</name>
    <name type="synonym">Clethrionomys glareolus</name>
    <dbReference type="NCBI Taxonomy" id="447135"/>
</organismHost>
<keyword evidence="4" id="KW-0806">Transcription termination</keyword>
<evidence type="ECO:0000256" key="1">
    <source>
        <dbReference type="ARBA" id="ARBA00004328"/>
    </source>
</evidence>
<organismHost>
    <name type="scientific">Loxodonta africana</name>
    <name type="common">African elephant</name>
    <dbReference type="NCBI Taxonomy" id="9785"/>
</organismHost>
<dbReference type="Pfam" id="PF03294">
    <property type="entry name" value="Pox_Rap94"/>
    <property type="match status" value="1"/>
</dbReference>
<keyword evidence="6" id="KW-0805">Transcription regulation</keyword>
<evidence type="ECO:0000256" key="5">
    <source>
        <dbReference type="ARBA" id="ARBA00022844"/>
    </source>
</evidence>
<comment type="similarity">
    <text evidence="2">Belongs to the poxviridae protein RAP94 family.</text>
</comment>
<organismHost>
    <name type="scientific">Bos taurus</name>
    <name type="common">Bovine</name>
    <dbReference type="NCBI Taxonomy" id="9913"/>
</organismHost>
<dbReference type="InterPro" id="IPR004974">
    <property type="entry name" value="Pox_Rap94"/>
</dbReference>
<sequence>MDSKETILIEIIPKIKAYLLDANISPKSYDDFISRNKNIFVINLYNVSTITEEDIRLLYTTIEQNIDADDQTLVAIFSYIGYKFEQTVKEEISTSLSFNDKNTTDEIRITCMIFFLTH</sequence>
<organism evidence="10 11">
    <name type="scientific">Cowpox virus</name>
    <name type="common">CPV</name>
    <dbReference type="NCBI Taxonomy" id="10243"/>
    <lineage>
        <taxon>Viruses</taxon>
        <taxon>Varidnaviria</taxon>
        <taxon>Bamfordvirae</taxon>
        <taxon>Nucleocytoviricota</taxon>
        <taxon>Pokkesviricetes</taxon>
        <taxon>Chitovirales</taxon>
        <taxon>Poxviridae</taxon>
        <taxon>Chordopoxvirinae</taxon>
        <taxon>Orthopoxvirus</taxon>
        <taxon>Orthopoxvirus cowpox</taxon>
    </lineage>
</organism>
<organismHost>
    <name type="scientific">Felis catus</name>
    <name type="common">Cat</name>
    <name type="synonym">Felis silvestris catus</name>
    <dbReference type="NCBI Taxonomy" id="9685"/>
</organismHost>
<name>U5TIB4_COWPX</name>
<evidence type="ECO:0000256" key="2">
    <source>
        <dbReference type="ARBA" id="ARBA00007680"/>
    </source>
</evidence>
<evidence type="ECO:0000313" key="10">
    <source>
        <dbReference type="EMBL" id="AGZ00611.1"/>
    </source>
</evidence>
<dbReference type="GO" id="GO:0006353">
    <property type="term" value="P:DNA-templated transcription termination"/>
    <property type="evidence" value="ECO:0007669"/>
    <property type="project" value="UniProtKB-KW"/>
</dbReference>
<organismHost>
    <name type="scientific">Homo sapiens</name>
    <name type="common">Human</name>
    <dbReference type="NCBI Taxonomy" id="9606"/>
</organismHost>
<protein>
    <recommendedName>
        <fullName evidence="3">RNA polymerase-associated transcription-specificity factor RAP94</fullName>
    </recommendedName>
    <alternativeName>
        <fullName evidence="8">Protein H4</fullName>
    </alternativeName>
    <alternativeName>
        <fullName evidence="9">RPO-associated protein of 94 kDa</fullName>
    </alternativeName>
</protein>
<evidence type="ECO:0000256" key="3">
    <source>
        <dbReference type="ARBA" id="ARBA00019543"/>
    </source>
</evidence>
<evidence type="ECO:0000256" key="4">
    <source>
        <dbReference type="ARBA" id="ARBA00022472"/>
    </source>
</evidence>
<reference evidence="10 11" key="1">
    <citation type="submission" date="2013-03" db="EMBL/GenBank/DDBJ databases">
        <title>Genome-wide comparison of cowpoxviruses reveals a new clade related to Variola virus.</title>
        <authorList>
            <person name="Dabrowski P.W."/>
            <person name="Radonic A."/>
            <person name="Kurth A."/>
            <person name="Nitsche A."/>
        </authorList>
    </citation>
    <scope>NUCLEOTIDE SEQUENCE [LARGE SCALE GENOMIC DNA]</scope>
    <source>
        <strain evidence="10">EleGri07/1</strain>
    </source>
</reference>
<organismHost>
    <name type="scientific">Microtus agrestis</name>
    <name type="common">Short-tailed field vole</name>
    <dbReference type="NCBI Taxonomy" id="29092"/>
</organismHost>
<gene>
    <name evidence="10" type="primary">CPXV113</name>
</gene>
<evidence type="ECO:0000256" key="7">
    <source>
        <dbReference type="ARBA" id="ARBA00023163"/>
    </source>
</evidence>
<organismHost>
    <name type="scientific">Apodemus sylvaticus</name>
    <name type="common">European woodmouse</name>
    <dbReference type="NCBI Taxonomy" id="10129"/>
</organismHost>
<evidence type="ECO:0000256" key="8">
    <source>
        <dbReference type="ARBA" id="ARBA00032150"/>
    </source>
</evidence>
<keyword evidence="7" id="KW-0804">Transcription</keyword>
<dbReference type="Proteomes" id="UP000172256">
    <property type="component" value="Segment"/>
</dbReference>
<proteinExistence type="inferred from homology"/>
<evidence type="ECO:0000256" key="6">
    <source>
        <dbReference type="ARBA" id="ARBA00023015"/>
    </source>
</evidence>
<comment type="subcellular location">
    <subcellularLocation>
        <location evidence="1">Virion</location>
    </subcellularLocation>
</comment>